<name>A0ABT8T768_9BACT</name>
<dbReference type="Pfam" id="PF00166">
    <property type="entry name" value="Cpn10"/>
    <property type="match status" value="1"/>
</dbReference>
<dbReference type="HAMAP" id="MF_00580">
    <property type="entry name" value="CH10"/>
    <property type="match status" value="1"/>
</dbReference>
<dbReference type="NCBIfam" id="NF001537">
    <property type="entry name" value="PRK00364.3-3"/>
    <property type="match status" value="1"/>
</dbReference>
<reference evidence="5 6" key="1">
    <citation type="submission" date="2023-06" db="EMBL/GenBank/DDBJ databases">
        <title>Campylobacter magnum sp. nov., isolated from cecal contents of domestic pigs (Sus scrofa domesticus).</title>
        <authorList>
            <person name="Papic B."/>
            <person name="Gruntar I."/>
        </authorList>
    </citation>
    <scope>NUCLEOTIDE SEQUENCE [LARGE SCALE GENOMIC DNA]</scope>
    <source>
        <strain evidence="6">34484-21</strain>
    </source>
</reference>
<dbReference type="InterPro" id="IPR020818">
    <property type="entry name" value="Chaperonin_GroES"/>
</dbReference>
<dbReference type="InterPro" id="IPR011032">
    <property type="entry name" value="GroES-like_sf"/>
</dbReference>
<comment type="caution">
    <text evidence="5">The sequence shown here is derived from an EMBL/GenBank/DDBJ whole genome shotgun (WGS) entry which is preliminary data.</text>
</comment>
<dbReference type="SMART" id="SM00883">
    <property type="entry name" value="Cpn10"/>
    <property type="match status" value="1"/>
</dbReference>
<evidence type="ECO:0000313" key="6">
    <source>
        <dbReference type="Proteomes" id="UP001171111"/>
    </source>
</evidence>
<evidence type="ECO:0000256" key="4">
    <source>
        <dbReference type="RuleBase" id="RU000535"/>
    </source>
</evidence>
<dbReference type="Gene3D" id="2.30.33.40">
    <property type="entry name" value="GroES chaperonin"/>
    <property type="match status" value="1"/>
</dbReference>
<dbReference type="SUPFAM" id="SSF50129">
    <property type="entry name" value="GroES-like"/>
    <property type="match status" value="1"/>
</dbReference>
<protein>
    <recommendedName>
        <fullName evidence="3">Co-chaperonin GroES</fullName>
    </recommendedName>
    <alternativeName>
        <fullName evidence="3">10 kDa chaperonin</fullName>
    </alternativeName>
    <alternativeName>
        <fullName evidence="3">Chaperonin-10</fullName>
        <shortName evidence="3">Cpn10</shortName>
    </alternativeName>
</protein>
<dbReference type="InterPro" id="IPR037124">
    <property type="entry name" value="Chaperonin_GroES_sf"/>
</dbReference>
<evidence type="ECO:0000256" key="3">
    <source>
        <dbReference type="HAMAP-Rule" id="MF_00580"/>
    </source>
</evidence>
<dbReference type="PANTHER" id="PTHR10772">
    <property type="entry name" value="10 KDA HEAT SHOCK PROTEIN"/>
    <property type="match status" value="1"/>
</dbReference>
<gene>
    <name evidence="3 5" type="primary">groES</name>
    <name evidence="3" type="synonym">groS</name>
    <name evidence="5" type="ORF">Q2362_04620</name>
</gene>
<sequence>MQFQPLGKRVLVERQEEATTTATGIIIPDNASKEKPQQGKVVAVSEKIADKGIEVGDQVVFGKYTGTEVAVDDKKYLVLNLEDILGILK</sequence>
<accession>A0ABT8T768</accession>
<proteinExistence type="inferred from homology"/>
<keyword evidence="3" id="KW-0963">Cytoplasm</keyword>
<evidence type="ECO:0000256" key="2">
    <source>
        <dbReference type="ARBA" id="ARBA00023186"/>
    </source>
</evidence>
<dbReference type="RefSeq" id="WP_273931238.1">
    <property type="nucleotide sequence ID" value="NZ_JAQSLJ010000009.1"/>
</dbReference>
<dbReference type="EMBL" id="JAULJQ010000004">
    <property type="protein sequence ID" value="MDO2409383.1"/>
    <property type="molecule type" value="Genomic_DNA"/>
</dbReference>
<evidence type="ECO:0000256" key="1">
    <source>
        <dbReference type="ARBA" id="ARBA00006975"/>
    </source>
</evidence>
<keyword evidence="2 3" id="KW-0143">Chaperone</keyword>
<comment type="subunit">
    <text evidence="3">Heptamer of 7 subunits arranged in a ring. Interacts with the chaperonin GroEL.</text>
</comment>
<comment type="subcellular location">
    <subcellularLocation>
        <location evidence="3">Cytoplasm</location>
    </subcellularLocation>
</comment>
<dbReference type="PRINTS" id="PR00297">
    <property type="entry name" value="CHAPERONIN10"/>
</dbReference>
<keyword evidence="6" id="KW-1185">Reference proteome</keyword>
<dbReference type="CDD" id="cd00320">
    <property type="entry name" value="cpn10"/>
    <property type="match status" value="1"/>
</dbReference>
<comment type="function">
    <text evidence="3 4">Together with the chaperonin GroEL, plays an essential role in assisting protein folding. The GroEL-GroES system forms a nano-cage that allows encapsulation of the non-native substrate proteins and provides a physical environment optimized to promote and accelerate protein folding. GroES binds to the apical surface of the GroEL ring, thereby capping the opening of the GroEL channel.</text>
</comment>
<comment type="similarity">
    <text evidence="1 3 4">Belongs to the GroES chaperonin family.</text>
</comment>
<evidence type="ECO:0000313" key="5">
    <source>
        <dbReference type="EMBL" id="MDO2409383.1"/>
    </source>
</evidence>
<dbReference type="PANTHER" id="PTHR10772:SF58">
    <property type="entry name" value="CO-CHAPERONIN GROES"/>
    <property type="match status" value="1"/>
</dbReference>
<dbReference type="Proteomes" id="UP001171111">
    <property type="component" value="Unassembled WGS sequence"/>
</dbReference>
<organism evidence="5 6">
    <name type="scientific">Campylobacter magnus</name>
    <dbReference type="NCBI Taxonomy" id="3026462"/>
    <lineage>
        <taxon>Bacteria</taxon>
        <taxon>Pseudomonadati</taxon>
        <taxon>Campylobacterota</taxon>
        <taxon>Epsilonproteobacteria</taxon>
        <taxon>Campylobacterales</taxon>
        <taxon>Campylobacteraceae</taxon>
        <taxon>Campylobacter</taxon>
    </lineage>
</organism>